<keyword evidence="5 7" id="KW-1133">Transmembrane helix</keyword>
<keyword evidence="6 7" id="KW-0472">Membrane</keyword>
<evidence type="ECO:0000256" key="5">
    <source>
        <dbReference type="ARBA" id="ARBA00022989"/>
    </source>
</evidence>
<dbReference type="AlphaFoldDB" id="A0A380WEF3"/>
<organism evidence="9 10">
    <name type="scientific">Aminobacter aminovorans</name>
    <name type="common">Chelatobacter heintzii</name>
    <dbReference type="NCBI Taxonomy" id="83263"/>
    <lineage>
        <taxon>Bacteria</taxon>
        <taxon>Pseudomonadati</taxon>
        <taxon>Pseudomonadota</taxon>
        <taxon>Alphaproteobacteria</taxon>
        <taxon>Hyphomicrobiales</taxon>
        <taxon>Phyllobacteriaceae</taxon>
        <taxon>Aminobacter</taxon>
    </lineage>
</organism>
<dbReference type="InterPro" id="IPR035906">
    <property type="entry name" value="MetI-like_sf"/>
</dbReference>
<evidence type="ECO:0000256" key="3">
    <source>
        <dbReference type="ARBA" id="ARBA00022475"/>
    </source>
</evidence>
<dbReference type="PROSITE" id="PS50928">
    <property type="entry name" value="ABC_TM1"/>
    <property type="match status" value="1"/>
</dbReference>
<reference evidence="9 10" key="1">
    <citation type="submission" date="2018-06" db="EMBL/GenBank/DDBJ databases">
        <authorList>
            <consortium name="Pathogen Informatics"/>
            <person name="Doyle S."/>
        </authorList>
    </citation>
    <scope>NUCLEOTIDE SEQUENCE [LARGE SCALE GENOMIC DNA]</scope>
    <source>
        <strain evidence="9 10">NCTC10684</strain>
    </source>
</reference>
<evidence type="ECO:0000259" key="8">
    <source>
        <dbReference type="PROSITE" id="PS50928"/>
    </source>
</evidence>
<evidence type="ECO:0000313" key="10">
    <source>
        <dbReference type="Proteomes" id="UP000254701"/>
    </source>
</evidence>
<name>A0A380WEF3_AMIAI</name>
<protein>
    <submittedName>
        <fullName evidence="9">Nickel transport system permease protein nikB</fullName>
    </submittedName>
</protein>
<dbReference type="PANTHER" id="PTHR43163:SF2">
    <property type="entry name" value="ABC TRANSPORTER PERMEASE PROTEIN"/>
    <property type="match status" value="1"/>
</dbReference>
<dbReference type="RefSeq" id="WP_115729685.1">
    <property type="nucleotide sequence ID" value="NZ_BAAAVY010000011.1"/>
</dbReference>
<dbReference type="Proteomes" id="UP000254701">
    <property type="component" value="Unassembled WGS sequence"/>
</dbReference>
<proteinExistence type="inferred from homology"/>
<keyword evidence="4 7" id="KW-0812">Transmembrane</keyword>
<evidence type="ECO:0000256" key="4">
    <source>
        <dbReference type="ARBA" id="ARBA00022692"/>
    </source>
</evidence>
<keyword evidence="3" id="KW-1003">Cell membrane</keyword>
<dbReference type="EMBL" id="UFSM01000001">
    <property type="protein sequence ID" value="SUU87135.1"/>
    <property type="molecule type" value="Genomic_DNA"/>
</dbReference>
<evidence type="ECO:0000313" key="9">
    <source>
        <dbReference type="EMBL" id="SUU87135.1"/>
    </source>
</evidence>
<dbReference type="OrthoDB" id="9807402at2"/>
<feature type="transmembrane region" description="Helical" evidence="7">
    <location>
        <begin position="172"/>
        <end position="191"/>
    </location>
</feature>
<dbReference type="Pfam" id="PF19300">
    <property type="entry name" value="BPD_transp_1_N"/>
    <property type="match status" value="1"/>
</dbReference>
<keyword evidence="2 7" id="KW-0813">Transport</keyword>
<evidence type="ECO:0000256" key="1">
    <source>
        <dbReference type="ARBA" id="ARBA00004651"/>
    </source>
</evidence>
<feature type="domain" description="ABC transmembrane type-1" evidence="8">
    <location>
        <begin position="94"/>
        <end position="296"/>
    </location>
</feature>
<dbReference type="Gene3D" id="1.10.3720.10">
    <property type="entry name" value="MetI-like"/>
    <property type="match status" value="1"/>
</dbReference>
<feature type="transmembrane region" description="Helical" evidence="7">
    <location>
        <begin position="133"/>
        <end position="160"/>
    </location>
</feature>
<comment type="subcellular location">
    <subcellularLocation>
        <location evidence="1 7">Cell membrane</location>
        <topology evidence="1 7">Multi-pass membrane protein</topology>
    </subcellularLocation>
</comment>
<evidence type="ECO:0000256" key="6">
    <source>
        <dbReference type="ARBA" id="ARBA00023136"/>
    </source>
</evidence>
<dbReference type="SUPFAM" id="SSF161098">
    <property type="entry name" value="MetI-like"/>
    <property type="match status" value="1"/>
</dbReference>
<evidence type="ECO:0000256" key="2">
    <source>
        <dbReference type="ARBA" id="ARBA00022448"/>
    </source>
</evidence>
<comment type="similarity">
    <text evidence="7">Belongs to the binding-protein-dependent transport system permease family.</text>
</comment>
<dbReference type="Pfam" id="PF00528">
    <property type="entry name" value="BPD_transp_1"/>
    <property type="match status" value="1"/>
</dbReference>
<feature type="transmembrane region" description="Helical" evidence="7">
    <location>
        <begin position="100"/>
        <end position="121"/>
    </location>
</feature>
<dbReference type="InterPro" id="IPR000515">
    <property type="entry name" value="MetI-like"/>
</dbReference>
<feature type="transmembrane region" description="Helical" evidence="7">
    <location>
        <begin position="226"/>
        <end position="248"/>
    </location>
</feature>
<dbReference type="GO" id="GO:0055085">
    <property type="term" value="P:transmembrane transport"/>
    <property type="evidence" value="ECO:0007669"/>
    <property type="project" value="InterPro"/>
</dbReference>
<feature type="transmembrane region" description="Helical" evidence="7">
    <location>
        <begin position="12"/>
        <end position="31"/>
    </location>
</feature>
<sequence length="306" mass="33444">MGGFLLRRIGQGLLVVIGVTVIVFIATRMVGDPVKVMLPLSATDEQRAAFAQQIGLDRPIGTQFVDFVSDMARLDFGESLWQRRPALDVVLERLPNTLKLIGAGLGLAILLSLPLGAIAALRPGGWVDRTTVFVGLFGLSLPQFWFGLLMIVFFAVTLGWLPTSGMGGARYYILPAITLALPSLARLVMLVRSSMIDELNQQYVRTARAKGLHFRRVVMVHAMRNTLVPFVTLAGWELISALAGYTVVVETVFAWPGLGLTAMQAIQKSDLFLMQAIVFTVAVLIVVINVGLDVLYKLIDPRIRLA</sequence>
<evidence type="ECO:0000256" key="7">
    <source>
        <dbReference type="RuleBase" id="RU363032"/>
    </source>
</evidence>
<dbReference type="GO" id="GO:0005886">
    <property type="term" value="C:plasma membrane"/>
    <property type="evidence" value="ECO:0007669"/>
    <property type="project" value="UniProtKB-SubCell"/>
</dbReference>
<accession>A0A380WEF3</accession>
<feature type="transmembrane region" description="Helical" evidence="7">
    <location>
        <begin position="272"/>
        <end position="296"/>
    </location>
</feature>
<dbReference type="PANTHER" id="PTHR43163">
    <property type="entry name" value="DIPEPTIDE TRANSPORT SYSTEM PERMEASE PROTEIN DPPB-RELATED"/>
    <property type="match status" value="1"/>
</dbReference>
<dbReference type="InterPro" id="IPR045621">
    <property type="entry name" value="BPD_transp_1_N"/>
</dbReference>
<gene>
    <name evidence="9" type="primary">nikB_1</name>
    <name evidence="9" type="ORF">NCTC10684_00326</name>
</gene>
<dbReference type="CDD" id="cd06261">
    <property type="entry name" value="TM_PBP2"/>
    <property type="match status" value="1"/>
</dbReference>